<proteinExistence type="predicted"/>
<evidence type="ECO:0000256" key="1">
    <source>
        <dbReference type="SAM" id="MobiDB-lite"/>
    </source>
</evidence>
<feature type="compositionally biased region" description="Polar residues" evidence="1">
    <location>
        <begin position="1"/>
        <end position="12"/>
    </location>
</feature>
<protein>
    <submittedName>
        <fullName evidence="2">Uncharacterized protein</fullName>
    </submittedName>
</protein>
<sequence length="70" mass="8331">MDSSKNLNTSLSILMPKFLTKRKRMDSVKSNPLHRHHPKRPHPQSLRRRRHPQKHQRPQKPETLANTSVH</sequence>
<keyword evidence="3" id="KW-1185">Reference proteome</keyword>
<dbReference type="Proteomes" id="UP001472677">
    <property type="component" value="Unassembled WGS sequence"/>
</dbReference>
<organism evidence="2 3">
    <name type="scientific">Hibiscus sabdariffa</name>
    <name type="common">roselle</name>
    <dbReference type="NCBI Taxonomy" id="183260"/>
    <lineage>
        <taxon>Eukaryota</taxon>
        <taxon>Viridiplantae</taxon>
        <taxon>Streptophyta</taxon>
        <taxon>Embryophyta</taxon>
        <taxon>Tracheophyta</taxon>
        <taxon>Spermatophyta</taxon>
        <taxon>Magnoliopsida</taxon>
        <taxon>eudicotyledons</taxon>
        <taxon>Gunneridae</taxon>
        <taxon>Pentapetalae</taxon>
        <taxon>rosids</taxon>
        <taxon>malvids</taxon>
        <taxon>Malvales</taxon>
        <taxon>Malvaceae</taxon>
        <taxon>Malvoideae</taxon>
        <taxon>Hibiscus</taxon>
    </lineage>
</organism>
<feature type="region of interest" description="Disordered" evidence="1">
    <location>
        <begin position="1"/>
        <end position="70"/>
    </location>
</feature>
<gene>
    <name evidence="2" type="ORF">V6N12_021216</name>
</gene>
<name>A0ABR2FR81_9ROSI</name>
<comment type="caution">
    <text evidence="2">The sequence shown here is derived from an EMBL/GenBank/DDBJ whole genome shotgun (WGS) entry which is preliminary data.</text>
</comment>
<feature type="compositionally biased region" description="Basic residues" evidence="1">
    <location>
        <begin position="32"/>
        <end position="58"/>
    </location>
</feature>
<accession>A0ABR2FR81</accession>
<evidence type="ECO:0000313" key="3">
    <source>
        <dbReference type="Proteomes" id="UP001472677"/>
    </source>
</evidence>
<evidence type="ECO:0000313" key="2">
    <source>
        <dbReference type="EMBL" id="KAK8586687.1"/>
    </source>
</evidence>
<reference evidence="2 3" key="1">
    <citation type="journal article" date="2024" name="G3 (Bethesda)">
        <title>Genome assembly of Hibiscus sabdariffa L. provides insights into metabolisms of medicinal natural products.</title>
        <authorList>
            <person name="Kim T."/>
        </authorList>
    </citation>
    <scope>NUCLEOTIDE SEQUENCE [LARGE SCALE GENOMIC DNA]</scope>
    <source>
        <strain evidence="2">TK-2024</strain>
        <tissue evidence="2">Old leaves</tissue>
    </source>
</reference>
<dbReference type="EMBL" id="JBBPBM010000004">
    <property type="protein sequence ID" value="KAK8586687.1"/>
    <property type="molecule type" value="Genomic_DNA"/>
</dbReference>